<dbReference type="PRINTS" id="PR00035">
    <property type="entry name" value="HTHGNTR"/>
</dbReference>
<sequence>MTTKQNKAYENVLEKIKNYIERDHLKPGDRLPSEREMAEELQVSRSTIREGLRAIELLGMIETRRGEGTFLRPYQSYQTLSLLSTFIFQDPATKKDLAHTLSLIEQAILFEGATHYQQSITAEWSGHQVNYWKKRGYKQTFQVIIKHINNELLAKIWYLLYAFRLTLNEDNKESEVKQLFERFDQISVTVKNLSSKEDM</sequence>
<dbReference type="AlphaFoldDB" id="A0A2V3W1K2"/>
<proteinExistence type="predicted"/>
<dbReference type="InterPro" id="IPR000524">
    <property type="entry name" value="Tscrpt_reg_HTH_GntR"/>
</dbReference>
<dbReference type="EMBL" id="QJJR01000014">
    <property type="protein sequence ID" value="PXW88147.1"/>
    <property type="molecule type" value="Genomic_DNA"/>
</dbReference>
<evidence type="ECO:0000313" key="6">
    <source>
        <dbReference type="Proteomes" id="UP000247922"/>
    </source>
</evidence>
<evidence type="ECO:0000256" key="3">
    <source>
        <dbReference type="ARBA" id="ARBA00023163"/>
    </source>
</evidence>
<gene>
    <name evidence="5" type="ORF">DES38_1149</name>
</gene>
<name>A0A2V3W1K2_9BACI</name>
<dbReference type="SUPFAM" id="SSF46785">
    <property type="entry name" value="Winged helix' DNA-binding domain"/>
    <property type="match status" value="1"/>
</dbReference>
<dbReference type="InterPro" id="IPR050679">
    <property type="entry name" value="Bact_HTH_transcr_reg"/>
</dbReference>
<dbReference type="GO" id="GO:0003677">
    <property type="term" value="F:DNA binding"/>
    <property type="evidence" value="ECO:0007669"/>
    <property type="project" value="UniProtKB-KW"/>
</dbReference>
<dbReference type="InterPro" id="IPR036390">
    <property type="entry name" value="WH_DNA-bd_sf"/>
</dbReference>
<protein>
    <submittedName>
        <fullName evidence="5">Regulatory GntR family protein</fullName>
    </submittedName>
</protein>
<dbReference type="Pfam" id="PF00392">
    <property type="entry name" value="GntR"/>
    <property type="match status" value="1"/>
</dbReference>
<dbReference type="RefSeq" id="WP_110251963.1">
    <property type="nucleotide sequence ID" value="NZ_QJJR01000014.1"/>
</dbReference>
<dbReference type="Proteomes" id="UP000247922">
    <property type="component" value="Unassembled WGS sequence"/>
</dbReference>
<accession>A0A2V3W1K2</accession>
<keyword evidence="6" id="KW-1185">Reference proteome</keyword>
<dbReference type="PANTHER" id="PTHR44846">
    <property type="entry name" value="MANNOSYL-D-GLYCERATE TRANSPORT/METABOLISM SYSTEM REPRESSOR MNGR-RELATED"/>
    <property type="match status" value="1"/>
</dbReference>
<dbReference type="Gene3D" id="1.10.10.10">
    <property type="entry name" value="Winged helix-like DNA-binding domain superfamily/Winged helix DNA-binding domain"/>
    <property type="match status" value="1"/>
</dbReference>
<feature type="domain" description="HTH gntR-type" evidence="4">
    <location>
        <begin position="6"/>
        <end position="74"/>
    </location>
</feature>
<keyword evidence="2" id="KW-0238">DNA-binding</keyword>
<dbReference type="GO" id="GO:0003700">
    <property type="term" value="F:DNA-binding transcription factor activity"/>
    <property type="evidence" value="ECO:0007669"/>
    <property type="project" value="InterPro"/>
</dbReference>
<dbReference type="OrthoDB" id="9799482at2"/>
<reference evidence="5 6" key="1">
    <citation type="submission" date="2018-05" db="EMBL/GenBank/DDBJ databases">
        <title>Genomic Encyclopedia of Type Strains, Phase IV (KMG-IV): sequencing the most valuable type-strain genomes for metagenomic binning, comparative biology and taxonomic classification.</title>
        <authorList>
            <person name="Goeker M."/>
        </authorList>
    </citation>
    <scope>NUCLEOTIDE SEQUENCE [LARGE SCALE GENOMIC DNA]</scope>
    <source>
        <strain evidence="5 6">DSM 22440</strain>
    </source>
</reference>
<organism evidence="5 6">
    <name type="scientific">Streptohalobacillus salinus</name>
    <dbReference type="NCBI Taxonomy" id="621096"/>
    <lineage>
        <taxon>Bacteria</taxon>
        <taxon>Bacillati</taxon>
        <taxon>Bacillota</taxon>
        <taxon>Bacilli</taxon>
        <taxon>Bacillales</taxon>
        <taxon>Bacillaceae</taxon>
        <taxon>Streptohalobacillus</taxon>
    </lineage>
</organism>
<keyword evidence="1" id="KW-0805">Transcription regulation</keyword>
<comment type="caution">
    <text evidence="5">The sequence shown here is derived from an EMBL/GenBank/DDBJ whole genome shotgun (WGS) entry which is preliminary data.</text>
</comment>
<dbReference type="CDD" id="cd07377">
    <property type="entry name" value="WHTH_GntR"/>
    <property type="match status" value="1"/>
</dbReference>
<dbReference type="SMART" id="SM00345">
    <property type="entry name" value="HTH_GNTR"/>
    <property type="match status" value="1"/>
</dbReference>
<dbReference type="InterPro" id="IPR036388">
    <property type="entry name" value="WH-like_DNA-bd_sf"/>
</dbReference>
<dbReference type="GO" id="GO:0045892">
    <property type="term" value="P:negative regulation of DNA-templated transcription"/>
    <property type="evidence" value="ECO:0007669"/>
    <property type="project" value="TreeGrafter"/>
</dbReference>
<dbReference type="PROSITE" id="PS50949">
    <property type="entry name" value="HTH_GNTR"/>
    <property type="match status" value="1"/>
</dbReference>
<evidence type="ECO:0000313" key="5">
    <source>
        <dbReference type="EMBL" id="PXW88147.1"/>
    </source>
</evidence>
<evidence type="ECO:0000256" key="2">
    <source>
        <dbReference type="ARBA" id="ARBA00023125"/>
    </source>
</evidence>
<evidence type="ECO:0000259" key="4">
    <source>
        <dbReference type="PROSITE" id="PS50949"/>
    </source>
</evidence>
<evidence type="ECO:0000256" key="1">
    <source>
        <dbReference type="ARBA" id="ARBA00023015"/>
    </source>
</evidence>
<dbReference type="PANTHER" id="PTHR44846:SF17">
    <property type="entry name" value="GNTR-FAMILY TRANSCRIPTIONAL REGULATOR"/>
    <property type="match status" value="1"/>
</dbReference>
<keyword evidence="3" id="KW-0804">Transcription</keyword>